<evidence type="ECO:0000256" key="1">
    <source>
        <dbReference type="SAM" id="MobiDB-lite"/>
    </source>
</evidence>
<feature type="domain" description="DUF7918" evidence="2">
    <location>
        <begin position="8"/>
        <end position="205"/>
    </location>
</feature>
<dbReference type="Pfam" id="PF25534">
    <property type="entry name" value="DUF7918"/>
    <property type="match status" value="1"/>
</dbReference>
<dbReference type="Proteomes" id="UP000518752">
    <property type="component" value="Unassembled WGS sequence"/>
</dbReference>
<accession>A0A8H5D8F3</accession>
<dbReference type="EMBL" id="JAACJN010000250">
    <property type="protein sequence ID" value="KAF5355410.1"/>
    <property type="molecule type" value="Genomic_DNA"/>
</dbReference>
<comment type="caution">
    <text evidence="3">The sequence shown here is derived from an EMBL/GenBank/DDBJ whole genome shotgun (WGS) entry which is preliminary data.</text>
</comment>
<proteinExistence type="predicted"/>
<dbReference type="PANTHER" id="PTHR36223:SF1">
    <property type="entry name" value="TRANSCRIPTION ELONGATION FACTOR EAF N-TERMINAL DOMAIN-CONTAINING PROTEIN"/>
    <property type="match status" value="1"/>
</dbReference>
<feature type="compositionally biased region" description="Basic and acidic residues" evidence="1">
    <location>
        <begin position="272"/>
        <end position="282"/>
    </location>
</feature>
<dbReference type="AlphaFoldDB" id="A0A8H5D8F3"/>
<feature type="compositionally biased region" description="Basic and acidic residues" evidence="1">
    <location>
        <begin position="249"/>
        <end position="260"/>
    </location>
</feature>
<organism evidence="3 4">
    <name type="scientific">Collybiopsis confluens</name>
    <dbReference type="NCBI Taxonomy" id="2823264"/>
    <lineage>
        <taxon>Eukaryota</taxon>
        <taxon>Fungi</taxon>
        <taxon>Dikarya</taxon>
        <taxon>Basidiomycota</taxon>
        <taxon>Agaricomycotina</taxon>
        <taxon>Agaricomycetes</taxon>
        <taxon>Agaricomycetidae</taxon>
        <taxon>Agaricales</taxon>
        <taxon>Marasmiineae</taxon>
        <taxon>Omphalotaceae</taxon>
        <taxon>Collybiopsis</taxon>
    </lineage>
</organism>
<dbReference type="OrthoDB" id="3364132at2759"/>
<reference evidence="3 4" key="1">
    <citation type="journal article" date="2020" name="ISME J.">
        <title>Uncovering the hidden diversity of litter-decomposition mechanisms in mushroom-forming fungi.</title>
        <authorList>
            <person name="Floudas D."/>
            <person name="Bentzer J."/>
            <person name="Ahren D."/>
            <person name="Johansson T."/>
            <person name="Persson P."/>
            <person name="Tunlid A."/>
        </authorList>
    </citation>
    <scope>NUCLEOTIDE SEQUENCE [LARGE SCALE GENOMIC DNA]</scope>
    <source>
        <strain evidence="3 4">CBS 406.79</strain>
    </source>
</reference>
<sequence>MPTHLSFSASVVVDGAPLKEYNVETVKKGEMTTVTCWIPSEAGKRYEIQWKDSICEQSTQGNFYIDGHGCGSSIARKKNKIMIKRGLRPSETTLSPFEFAPLKMTDDDEAATLEMPRDVGQIKLRIRNFRVEGREAWSTGVALPILQTYSEKAKKGIDHLTSFSGIISGPKKTACIIGQPTGPTFLQFCFRYRPIGILRAQGIAPPLVTAQAEPSSRSRKRARSSPKEAVEASETGGALKISDGEDEIERLQARLDELRAKRPNTSGRKKIKLEPEQTRIKPDPSGSERIVIDLTW</sequence>
<evidence type="ECO:0000313" key="4">
    <source>
        <dbReference type="Proteomes" id="UP000518752"/>
    </source>
</evidence>
<keyword evidence="4" id="KW-1185">Reference proteome</keyword>
<evidence type="ECO:0000259" key="2">
    <source>
        <dbReference type="Pfam" id="PF25534"/>
    </source>
</evidence>
<feature type="region of interest" description="Disordered" evidence="1">
    <location>
        <begin position="209"/>
        <end position="287"/>
    </location>
</feature>
<name>A0A8H5D8F3_9AGAR</name>
<dbReference type="InterPro" id="IPR057678">
    <property type="entry name" value="DUF7918"/>
</dbReference>
<evidence type="ECO:0000313" key="3">
    <source>
        <dbReference type="EMBL" id="KAF5355410.1"/>
    </source>
</evidence>
<gene>
    <name evidence="3" type="ORF">D9757_013163</name>
</gene>
<dbReference type="PANTHER" id="PTHR36223">
    <property type="entry name" value="BETA-LACTAMASE-TYPE TRANSPEPTIDASE FOLD DOMAIN CONTAINING PROTEIN"/>
    <property type="match status" value="1"/>
</dbReference>
<protein>
    <recommendedName>
        <fullName evidence="2">DUF7918 domain-containing protein</fullName>
    </recommendedName>
</protein>